<evidence type="ECO:0000313" key="3">
    <source>
        <dbReference type="EMBL" id="TBO34002.1"/>
    </source>
</evidence>
<feature type="transmembrane region" description="Helical" evidence="2">
    <location>
        <begin position="230"/>
        <end position="251"/>
    </location>
</feature>
<feature type="transmembrane region" description="Helical" evidence="2">
    <location>
        <begin position="180"/>
        <end position="197"/>
    </location>
</feature>
<keyword evidence="2" id="KW-0472">Membrane</keyword>
<dbReference type="OrthoDB" id="9834188at2"/>
<feature type="transmembrane region" description="Helical" evidence="2">
    <location>
        <begin position="120"/>
        <end position="144"/>
    </location>
</feature>
<evidence type="ECO:0000256" key="1">
    <source>
        <dbReference type="SAM" id="MobiDB-lite"/>
    </source>
</evidence>
<keyword evidence="2" id="KW-0812">Transmembrane</keyword>
<dbReference type="AlphaFoldDB" id="A0A4Q9H1T9"/>
<keyword evidence="2" id="KW-1133">Transmembrane helix</keyword>
<feature type="transmembrane region" description="Helical" evidence="2">
    <location>
        <begin position="156"/>
        <end position="175"/>
    </location>
</feature>
<accession>A0A4Q9H1T9</accession>
<gene>
    <name evidence="3" type="ORF">EYS42_00675</name>
</gene>
<reference evidence="3 4" key="1">
    <citation type="submission" date="2019-02" db="EMBL/GenBank/DDBJ databases">
        <title>Aquabacterium sp. strain KMB7.</title>
        <authorList>
            <person name="Chen W.-M."/>
        </authorList>
    </citation>
    <scope>NUCLEOTIDE SEQUENCE [LARGE SCALE GENOMIC DNA]</scope>
    <source>
        <strain evidence="3 4">KMB7</strain>
    </source>
</reference>
<feature type="region of interest" description="Disordered" evidence="1">
    <location>
        <begin position="321"/>
        <end position="340"/>
    </location>
</feature>
<evidence type="ECO:0000256" key="2">
    <source>
        <dbReference type="SAM" id="Phobius"/>
    </source>
</evidence>
<name>A0A4Q9H1T9_9BURK</name>
<evidence type="ECO:0000313" key="4">
    <source>
        <dbReference type="Proteomes" id="UP000292120"/>
    </source>
</evidence>
<comment type="caution">
    <text evidence="3">The sequence shown here is derived from an EMBL/GenBank/DDBJ whole genome shotgun (WGS) entry which is preliminary data.</text>
</comment>
<organism evidence="3 4">
    <name type="scientific">Aquabacterium lacunae</name>
    <dbReference type="NCBI Taxonomy" id="2528630"/>
    <lineage>
        <taxon>Bacteria</taxon>
        <taxon>Pseudomonadati</taxon>
        <taxon>Pseudomonadota</taxon>
        <taxon>Betaproteobacteria</taxon>
        <taxon>Burkholderiales</taxon>
        <taxon>Aquabacterium</taxon>
    </lineage>
</organism>
<dbReference type="Proteomes" id="UP000292120">
    <property type="component" value="Unassembled WGS sequence"/>
</dbReference>
<keyword evidence="4" id="KW-1185">Reference proteome</keyword>
<dbReference type="RefSeq" id="WP_130965952.1">
    <property type="nucleotide sequence ID" value="NZ_SIXI01000001.1"/>
</dbReference>
<dbReference type="EMBL" id="SIXI01000001">
    <property type="protein sequence ID" value="TBO34002.1"/>
    <property type="molecule type" value="Genomic_DNA"/>
</dbReference>
<sequence length="340" mass="35837">MLTPFDGLSCKTRAVECPSKVSGAIGHVFTPQKGVMAVHQFALSANDSLIAVRDSGLALAGQEVSRARLHLRASLHAIRVLQIGSDGLSSNGHNVTRWYLFERPEACVMLHPQKSGFMGLLNPVGATVWGVGCVSLALVVAGGWNAEWAADWSAEHGLLETLSAMAWCTAVGWLLWRWPVWGGSVLAWAMVCLALAVREVGIPETLVPSGKALLTWAHYMDPAIALSRRLAEGALVSGMLISGLVTVWQVVRAAWRLPRRLNASACLGLAGGALLLAAQAAEAVLGVQAQLLEEVLECAGALWVLASLVLAPVAARSPETVPSERRSARAGQAVRGSVAG</sequence>
<protein>
    <submittedName>
        <fullName evidence="3">Uncharacterized protein</fullName>
    </submittedName>
</protein>
<proteinExistence type="predicted"/>